<evidence type="ECO:0000313" key="3">
    <source>
        <dbReference type="Proteomes" id="UP001363151"/>
    </source>
</evidence>
<reference evidence="2 3" key="1">
    <citation type="submission" date="2024-03" db="EMBL/GenBank/DDBJ databases">
        <title>Aureococcus anophagefferens CCMP1851 and Kratosvirus quantuckense: Draft genome of a second virus-susceptible host strain in the model system.</title>
        <authorList>
            <person name="Chase E."/>
            <person name="Truchon A.R."/>
            <person name="Schepens W."/>
            <person name="Wilhelm S.W."/>
        </authorList>
    </citation>
    <scope>NUCLEOTIDE SEQUENCE [LARGE SCALE GENOMIC DNA]</scope>
    <source>
        <strain evidence="2 3">CCMP1851</strain>
    </source>
</reference>
<dbReference type="Proteomes" id="UP001363151">
    <property type="component" value="Unassembled WGS sequence"/>
</dbReference>
<dbReference type="SUPFAM" id="SSF49562">
    <property type="entry name" value="C2 domain (Calcium/lipid-binding domain, CaLB)"/>
    <property type="match status" value="1"/>
</dbReference>
<dbReference type="InterPro" id="IPR035892">
    <property type="entry name" value="C2_domain_sf"/>
</dbReference>
<name>A0ABR1FSA1_AURAN</name>
<organism evidence="2 3">
    <name type="scientific">Aureococcus anophagefferens</name>
    <name type="common">Harmful bloom alga</name>
    <dbReference type="NCBI Taxonomy" id="44056"/>
    <lineage>
        <taxon>Eukaryota</taxon>
        <taxon>Sar</taxon>
        <taxon>Stramenopiles</taxon>
        <taxon>Ochrophyta</taxon>
        <taxon>Pelagophyceae</taxon>
        <taxon>Pelagomonadales</taxon>
        <taxon>Pelagomonadaceae</taxon>
        <taxon>Aureococcus</taxon>
    </lineage>
</organism>
<dbReference type="EMBL" id="JBBJCI010000252">
    <property type="protein sequence ID" value="KAK7237336.1"/>
    <property type="molecule type" value="Genomic_DNA"/>
</dbReference>
<accession>A0ABR1FSA1</accession>
<evidence type="ECO:0008006" key="4">
    <source>
        <dbReference type="Google" id="ProtNLM"/>
    </source>
</evidence>
<evidence type="ECO:0000256" key="1">
    <source>
        <dbReference type="SAM" id="MobiDB-lite"/>
    </source>
</evidence>
<keyword evidence="3" id="KW-1185">Reference proteome</keyword>
<feature type="compositionally biased region" description="Pro residues" evidence="1">
    <location>
        <begin position="194"/>
        <end position="211"/>
    </location>
</feature>
<sequence length="239" mass="25429">MWGPPPRRRWGPRPWGPRPLWGPGVVVVGGPGYYDRRGYYPPGPQYAVAQPPRLRVTFHCGAGIVDKGWTGGQDVQCVVFAYYGGEPFSSGKSGLAQRGGGDPVWTYGNSVSLHLPHEAAVEAVSLNVQVRCANTFLSDAEVGMCALERIHEIADGNPRELPVAPHGTLTVSVQWIPADVPARRAPPAPYAAPHYASPPPVPAYGSPPPVRAVPAGAEPELASAVYVDDHPPKKADGQL</sequence>
<evidence type="ECO:0000313" key="2">
    <source>
        <dbReference type="EMBL" id="KAK7237336.1"/>
    </source>
</evidence>
<gene>
    <name evidence="2" type="ORF">SO694_00096025</name>
</gene>
<proteinExistence type="predicted"/>
<feature type="region of interest" description="Disordered" evidence="1">
    <location>
        <begin position="194"/>
        <end position="215"/>
    </location>
</feature>
<comment type="caution">
    <text evidence="2">The sequence shown here is derived from an EMBL/GenBank/DDBJ whole genome shotgun (WGS) entry which is preliminary data.</text>
</comment>
<protein>
    <recommendedName>
        <fullName evidence="4">C2 domain-containing protein</fullName>
    </recommendedName>
</protein>